<keyword evidence="1" id="KW-0732">Signal</keyword>
<organism evidence="2 3">
    <name type="scientific">Kribbella italica</name>
    <dbReference type="NCBI Taxonomy" id="1540520"/>
    <lineage>
        <taxon>Bacteria</taxon>
        <taxon>Bacillati</taxon>
        <taxon>Actinomycetota</taxon>
        <taxon>Actinomycetes</taxon>
        <taxon>Propionibacteriales</taxon>
        <taxon>Kribbellaceae</taxon>
        <taxon>Kribbella</taxon>
    </lineage>
</organism>
<dbReference type="Proteomes" id="UP000549971">
    <property type="component" value="Unassembled WGS sequence"/>
</dbReference>
<feature type="chain" id="PRO_5031500562" description="WD40 repeat domain-containing protein" evidence="1">
    <location>
        <begin position="22"/>
        <end position="310"/>
    </location>
</feature>
<accession>A0A7W9MWU8</accession>
<evidence type="ECO:0000313" key="2">
    <source>
        <dbReference type="EMBL" id="MBB5838682.1"/>
    </source>
</evidence>
<protein>
    <recommendedName>
        <fullName evidence="4">WD40 repeat domain-containing protein</fullName>
    </recommendedName>
</protein>
<comment type="caution">
    <text evidence="2">The sequence shown here is derived from an EMBL/GenBank/DDBJ whole genome shotgun (WGS) entry which is preliminary data.</text>
</comment>
<evidence type="ECO:0000256" key="1">
    <source>
        <dbReference type="SAM" id="SignalP"/>
    </source>
</evidence>
<evidence type="ECO:0000313" key="3">
    <source>
        <dbReference type="Proteomes" id="UP000549971"/>
    </source>
</evidence>
<feature type="signal peptide" evidence="1">
    <location>
        <begin position="1"/>
        <end position="21"/>
    </location>
</feature>
<evidence type="ECO:0008006" key="4">
    <source>
        <dbReference type="Google" id="ProtNLM"/>
    </source>
</evidence>
<dbReference type="SUPFAM" id="SSF75011">
    <property type="entry name" value="3-carboxy-cis,cis-mucoante lactonizing enzyme"/>
    <property type="match status" value="1"/>
</dbReference>
<keyword evidence="3" id="KW-1185">Reference proteome</keyword>
<proteinExistence type="predicted"/>
<sequence length="310" mass="33775">MKKLLVLVAVAAAAVPSLAAAAPAAVVPAAVVASVDPPSFVATPVKSFPAFDANQAVAVDAKYFYAVNNRTITKHDRRTGEPLLQFAGDLDGPFEHLDSAAVVGSKLYAVHSNYPEYPMESSIEVFDTRTMRHVGTHSFGIERGSLTWLDRHDGAWWAGFANYDNPREDGSGELYGETYNTQVVKLNDKFEVVAGWTIPKTILDRFKPMSNSGGSWGPDGRLWLTGHDLGEAYAMKLPVAGSELRWVATVDLPDVQGQGIAWDRSTAKNPTFWAISRPAKQVRSFTMPLRSIVDPVAKGWQVNGPGSFRR</sequence>
<name>A0A7W9MWU8_9ACTN</name>
<dbReference type="AlphaFoldDB" id="A0A7W9MWU8"/>
<dbReference type="EMBL" id="JACHMY010000001">
    <property type="protein sequence ID" value="MBB5838682.1"/>
    <property type="molecule type" value="Genomic_DNA"/>
</dbReference>
<gene>
    <name evidence="2" type="ORF">HDA39_005416</name>
</gene>
<reference evidence="2 3" key="1">
    <citation type="submission" date="2020-08" db="EMBL/GenBank/DDBJ databases">
        <title>Sequencing the genomes of 1000 actinobacteria strains.</title>
        <authorList>
            <person name="Klenk H.-P."/>
        </authorList>
    </citation>
    <scope>NUCLEOTIDE SEQUENCE [LARGE SCALE GENOMIC DNA]</scope>
    <source>
        <strain evidence="2 3">DSM 28967</strain>
    </source>
</reference>
<dbReference type="RefSeq" id="WP_202893133.1">
    <property type="nucleotide sequence ID" value="NZ_JACHMY010000001.1"/>
</dbReference>